<dbReference type="EMBL" id="JARJLG010000019">
    <property type="protein sequence ID" value="KAJ7772747.1"/>
    <property type="molecule type" value="Genomic_DNA"/>
</dbReference>
<proteinExistence type="predicted"/>
<accession>A0AAD7NSH0</accession>
<comment type="caution">
    <text evidence="2">The sequence shown here is derived from an EMBL/GenBank/DDBJ whole genome shotgun (WGS) entry which is preliminary data.</text>
</comment>
<sequence length="306" mass="34017">MNAELSEDELIRMMGQNPNSKQFYARCISLTCPNRFLSPDFQHLYQSRLSVIDLGAILVERHDENAENTRIMKTLIGMSKTWDPDALVSPDIVEKNELDLDPELVAFCVAKKKVMPTFSPAILMLKPAVQLLERVNVERTQFFTVDTEAERAVSEAIIRELRKEIHDIERKHSAIRSTKNTLTRPLNGNCLGSNPPFVFPSLHPVNRPAPSKENVPPVAAATLDIPAAAALLLAPHGRVSRPAISDPMDNTLQIIYNFTLEDAGTVHFAKSVNALLGLPTRPFKLCYPGESPTHDDKCPVCGLETM</sequence>
<name>A0AAD7NSH0_9AGAR</name>
<gene>
    <name evidence="2" type="ORF">DFH07DRAFT_768033</name>
</gene>
<dbReference type="AlphaFoldDB" id="A0AAD7NSH0"/>
<reference evidence="2" key="1">
    <citation type="submission" date="2023-03" db="EMBL/GenBank/DDBJ databases">
        <title>Massive genome expansion in bonnet fungi (Mycena s.s.) driven by repeated elements and novel gene families across ecological guilds.</title>
        <authorList>
            <consortium name="Lawrence Berkeley National Laboratory"/>
            <person name="Harder C.B."/>
            <person name="Miyauchi S."/>
            <person name="Viragh M."/>
            <person name="Kuo A."/>
            <person name="Thoen E."/>
            <person name="Andreopoulos B."/>
            <person name="Lu D."/>
            <person name="Skrede I."/>
            <person name="Drula E."/>
            <person name="Henrissat B."/>
            <person name="Morin E."/>
            <person name="Kohler A."/>
            <person name="Barry K."/>
            <person name="LaButti K."/>
            <person name="Morin E."/>
            <person name="Salamov A."/>
            <person name="Lipzen A."/>
            <person name="Mereny Z."/>
            <person name="Hegedus B."/>
            <person name="Baldrian P."/>
            <person name="Stursova M."/>
            <person name="Weitz H."/>
            <person name="Taylor A."/>
            <person name="Grigoriev I.V."/>
            <person name="Nagy L.G."/>
            <person name="Martin F."/>
            <person name="Kauserud H."/>
        </authorList>
    </citation>
    <scope>NUCLEOTIDE SEQUENCE</scope>
    <source>
        <strain evidence="2">CBHHK188m</strain>
    </source>
</reference>
<keyword evidence="3" id="KW-1185">Reference proteome</keyword>
<organism evidence="2 3">
    <name type="scientific">Mycena maculata</name>
    <dbReference type="NCBI Taxonomy" id="230809"/>
    <lineage>
        <taxon>Eukaryota</taxon>
        <taxon>Fungi</taxon>
        <taxon>Dikarya</taxon>
        <taxon>Basidiomycota</taxon>
        <taxon>Agaricomycotina</taxon>
        <taxon>Agaricomycetes</taxon>
        <taxon>Agaricomycetidae</taxon>
        <taxon>Agaricales</taxon>
        <taxon>Marasmiineae</taxon>
        <taxon>Mycenaceae</taxon>
        <taxon>Mycena</taxon>
    </lineage>
</organism>
<feature type="coiled-coil region" evidence="1">
    <location>
        <begin position="151"/>
        <end position="178"/>
    </location>
</feature>
<keyword evidence="1" id="KW-0175">Coiled coil</keyword>
<evidence type="ECO:0000313" key="3">
    <source>
        <dbReference type="Proteomes" id="UP001215280"/>
    </source>
</evidence>
<evidence type="ECO:0000256" key="1">
    <source>
        <dbReference type="SAM" id="Coils"/>
    </source>
</evidence>
<evidence type="ECO:0000313" key="2">
    <source>
        <dbReference type="EMBL" id="KAJ7772747.1"/>
    </source>
</evidence>
<protein>
    <submittedName>
        <fullName evidence="2">Uncharacterized protein</fullName>
    </submittedName>
</protein>
<dbReference type="Proteomes" id="UP001215280">
    <property type="component" value="Unassembled WGS sequence"/>
</dbReference>